<dbReference type="InterPro" id="IPR017946">
    <property type="entry name" value="PLC-like_Pdiesterase_TIM-brl"/>
</dbReference>
<keyword evidence="1" id="KW-0442">Lipid degradation</keyword>
<evidence type="ECO:0000313" key="4">
    <source>
        <dbReference type="Proteomes" id="UP000001449"/>
    </source>
</evidence>
<dbReference type="Gene3D" id="3.20.20.190">
    <property type="entry name" value="Phosphatidylinositol (PI) phosphodiesterase"/>
    <property type="match status" value="1"/>
</dbReference>
<dbReference type="Proteomes" id="UP000001449">
    <property type="component" value="Chromosome 4"/>
</dbReference>
<keyword evidence="1 3" id="KW-0378">Hydrolase</keyword>
<protein>
    <recommendedName>
        <fullName evidence="1">Phosphoinositide phospholipase C</fullName>
        <ecNumber evidence="1">3.1.4.11</ecNumber>
    </recommendedName>
</protein>
<evidence type="ECO:0000259" key="2">
    <source>
        <dbReference type="SMART" id="SM00148"/>
    </source>
</evidence>
<name>B8C1F7_THAPS</name>
<dbReference type="PANTHER" id="PTHR10336">
    <property type="entry name" value="PHOSPHOINOSITIDE-SPECIFIC PHOSPHOLIPASE C FAMILY PROTEIN"/>
    <property type="match status" value="1"/>
</dbReference>
<proteinExistence type="predicted"/>
<dbReference type="InterPro" id="IPR000909">
    <property type="entry name" value="PLipase_C_PInositol-sp_X_dom"/>
</dbReference>
<dbReference type="PaxDb" id="35128-Thaps262104"/>
<dbReference type="InParanoid" id="B8C1F7"/>
<dbReference type="KEGG" id="tps:THAPSDRAFT_262104"/>
<dbReference type="PROSITE" id="PS50007">
    <property type="entry name" value="PIPLC_X_DOMAIN"/>
    <property type="match status" value="1"/>
</dbReference>
<dbReference type="EMBL" id="CM000641">
    <property type="protein sequence ID" value="EED93235.1"/>
    <property type="molecule type" value="Genomic_DNA"/>
</dbReference>
<feature type="non-terminal residue" evidence="3">
    <location>
        <position position="159"/>
    </location>
</feature>
<dbReference type="HOGENOM" id="CLU_1673881_0_0_1"/>
<gene>
    <name evidence="3" type="ORF">THAPSDRAFT_262104</name>
</gene>
<reference evidence="3 4" key="2">
    <citation type="journal article" date="2008" name="Nature">
        <title>The Phaeodactylum genome reveals the evolutionary history of diatom genomes.</title>
        <authorList>
            <person name="Bowler C."/>
            <person name="Allen A.E."/>
            <person name="Badger J.H."/>
            <person name="Grimwood J."/>
            <person name="Jabbari K."/>
            <person name="Kuo A."/>
            <person name="Maheswari U."/>
            <person name="Martens C."/>
            <person name="Maumus F."/>
            <person name="Otillar R.P."/>
            <person name="Rayko E."/>
            <person name="Salamov A."/>
            <person name="Vandepoele K."/>
            <person name="Beszteri B."/>
            <person name="Gruber A."/>
            <person name="Heijde M."/>
            <person name="Katinka M."/>
            <person name="Mock T."/>
            <person name="Valentin K."/>
            <person name="Verret F."/>
            <person name="Berges J.A."/>
            <person name="Brownlee C."/>
            <person name="Cadoret J.P."/>
            <person name="Chiovitti A."/>
            <person name="Choi C.J."/>
            <person name="Coesel S."/>
            <person name="De Martino A."/>
            <person name="Detter J.C."/>
            <person name="Durkin C."/>
            <person name="Falciatore A."/>
            <person name="Fournet J."/>
            <person name="Haruta M."/>
            <person name="Huysman M.J."/>
            <person name="Jenkins B.D."/>
            <person name="Jiroutova K."/>
            <person name="Jorgensen R.E."/>
            <person name="Joubert Y."/>
            <person name="Kaplan A."/>
            <person name="Kroger N."/>
            <person name="Kroth P.G."/>
            <person name="La Roche J."/>
            <person name="Lindquist E."/>
            <person name="Lommer M."/>
            <person name="Martin-Jezequel V."/>
            <person name="Lopez P.J."/>
            <person name="Lucas S."/>
            <person name="Mangogna M."/>
            <person name="McGinnis K."/>
            <person name="Medlin L.K."/>
            <person name="Montsant A."/>
            <person name="Oudot-Le Secq M.P."/>
            <person name="Napoli C."/>
            <person name="Obornik M."/>
            <person name="Parker M.S."/>
            <person name="Petit J.L."/>
            <person name="Porcel B.M."/>
            <person name="Poulsen N."/>
            <person name="Robison M."/>
            <person name="Rychlewski L."/>
            <person name="Rynearson T.A."/>
            <person name="Schmutz J."/>
            <person name="Shapiro H."/>
            <person name="Siaut M."/>
            <person name="Stanley M."/>
            <person name="Sussman M.R."/>
            <person name="Taylor A.R."/>
            <person name="Vardi A."/>
            <person name="von Dassow P."/>
            <person name="Vyverman W."/>
            <person name="Willis A."/>
            <person name="Wyrwicz L.S."/>
            <person name="Rokhsar D.S."/>
            <person name="Weissenbach J."/>
            <person name="Armbrust E.V."/>
            <person name="Green B.R."/>
            <person name="Van de Peer Y."/>
            <person name="Grigoriev I.V."/>
        </authorList>
    </citation>
    <scope>NUCLEOTIDE SEQUENCE [LARGE SCALE GENOMIC DNA]</scope>
    <source>
        <strain evidence="3 4">CCMP1335</strain>
    </source>
</reference>
<sequence length="159" mass="17702">ICCSYMSEPLNNYWIKTSHDTFLQRTNAPADKKRVEWTDLQSYTLALYRGARALELDVYDGSDGPVVRPGKSPFSGASLVFADVILTVKYFLQSEPNSLPIILLIENHCSLLQQEKMASVIENVLGTSNLLYRPQPADDSSLPSPAELVGKVIIKSKRL</sequence>
<keyword evidence="4" id="KW-1185">Reference proteome</keyword>
<dbReference type="Pfam" id="PF00388">
    <property type="entry name" value="PI-PLC-X"/>
    <property type="match status" value="1"/>
</dbReference>
<dbReference type="GO" id="GO:0035556">
    <property type="term" value="P:intracellular signal transduction"/>
    <property type="evidence" value="ECO:0007669"/>
    <property type="project" value="InterPro"/>
</dbReference>
<organism evidence="3 4">
    <name type="scientific">Thalassiosira pseudonana</name>
    <name type="common">Marine diatom</name>
    <name type="synonym">Cyclotella nana</name>
    <dbReference type="NCBI Taxonomy" id="35128"/>
    <lineage>
        <taxon>Eukaryota</taxon>
        <taxon>Sar</taxon>
        <taxon>Stramenopiles</taxon>
        <taxon>Ochrophyta</taxon>
        <taxon>Bacillariophyta</taxon>
        <taxon>Coscinodiscophyceae</taxon>
        <taxon>Thalassiosirophycidae</taxon>
        <taxon>Thalassiosirales</taxon>
        <taxon>Thalassiosiraceae</taxon>
        <taxon>Thalassiosira</taxon>
    </lineage>
</organism>
<reference evidence="3 4" key="1">
    <citation type="journal article" date="2004" name="Science">
        <title>The genome of the diatom Thalassiosira pseudonana: ecology, evolution, and metabolism.</title>
        <authorList>
            <person name="Armbrust E.V."/>
            <person name="Berges J.A."/>
            <person name="Bowler C."/>
            <person name="Green B.R."/>
            <person name="Martinez D."/>
            <person name="Putnam N.H."/>
            <person name="Zhou S."/>
            <person name="Allen A.E."/>
            <person name="Apt K.E."/>
            <person name="Bechner M."/>
            <person name="Brzezinski M.A."/>
            <person name="Chaal B.K."/>
            <person name="Chiovitti A."/>
            <person name="Davis A.K."/>
            <person name="Demarest M.S."/>
            <person name="Detter J.C."/>
            <person name="Glavina T."/>
            <person name="Goodstein D."/>
            <person name="Hadi M.Z."/>
            <person name="Hellsten U."/>
            <person name="Hildebrand M."/>
            <person name="Jenkins B.D."/>
            <person name="Jurka J."/>
            <person name="Kapitonov V.V."/>
            <person name="Kroger N."/>
            <person name="Lau W.W."/>
            <person name="Lane T.W."/>
            <person name="Larimer F.W."/>
            <person name="Lippmeier J.C."/>
            <person name="Lucas S."/>
            <person name="Medina M."/>
            <person name="Montsant A."/>
            <person name="Obornik M."/>
            <person name="Parker M.S."/>
            <person name="Palenik B."/>
            <person name="Pazour G.J."/>
            <person name="Richardson P.M."/>
            <person name="Rynearson T.A."/>
            <person name="Saito M.A."/>
            <person name="Schwartz D.C."/>
            <person name="Thamatrakoln K."/>
            <person name="Valentin K."/>
            <person name="Vardi A."/>
            <person name="Wilkerson F.P."/>
            <person name="Rokhsar D.S."/>
        </authorList>
    </citation>
    <scope>NUCLEOTIDE SEQUENCE [LARGE SCALE GENOMIC DNA]</scope>
    <source>
        <strain evidence="3 4">CCMP1335</strain>
    </source>
</reference>
<dbReference type="eggNOG" id="KOG1264">
    <property type="taxonomic scope" value="Eukaryota"/>
</dbReference>
<dbReference type="SMART" id="SM00148">
    <property type="entry name" value="PLCXc"/>
    <property type="match status" value="1"/>
</dbReference>
<dbReference type="AlphaFoldDB" id="B8C1F7"/>
<dbReference type="OMA" id="CDYFIAS"/>
<dbReference type="SUPFAM" id="SSF51695">
    <property type="entry name" value="PLC-like phosphodiesterases"/>
    <property type="match status" value="1"/>
</dbReference>
<dbReference type="GO" id="GO:0016042">
    <property type="term" value="P:lipid catabolic process"/>
    <property type="evidence" value="ECO:0007669"/>
    <property type="project" value="UniProtKB-KW"/>
</dbReference>
<dbReference type="GeneID" id="7447489"/>
<dbReference type="EC" id="3.1.4.11" evidence="1"/>
<dbReference type="InterPro" id="IPR001192">
    <property type="entry name" value="PI-PLC_fam"/>
</dbReference>
<keyword evidence="1" id="KW-0443">Lipid metabolism</keyword>
<comment type="catalytic activity">
    <reaction evidence="1">
        <text>a 1,2-diacyl-sn-glycero-3-phospho-(1D-myo-inositol-4,5-bisphosphate) + H2O = 1D-myo-inositol 1,4,5-trisphosphate + a 1,2-diacyl-sn-glycerol + H(+)</text>
        <dbReference type="Rhea" id="RHEA:33179"/>
        <dbReference type="ChEBI" id="CHEBI:15377"/>
        <dbReference type="ChEBI" id="CHEBI:15378"/>
        <dbReference type="ChEBI" id="CHEBI:17815"/>
        <dbReference type="ChEBI" id="CHEBI:58456"/>
        <dbReference type="ChEBI" id="CHEBI:203600"/>
        <dbReference type="EC" id="3.1.4.11"/>
    </reaction>
</comment>
<dbReference type="STRING" id="35128.B8C1F7"/>
<evidence type="ECO:0000313" key="3">
    <source>
        <dbReference type="EMBL" id="EED93235.1"/>
    </source>
</evidence>
<accession>B8C1F7</accession>
<dbReference type="GO" id="GO:0004435">
    <property type="term" value="F:phosphatidylinositol-4,5-bisphosphate phospholipase C activity"/>
    <property type="evidence" value="ECO:0007669"/>
    <property type="project" value="UniProtKB-EC"/>
</dbReference>
<dbReference type="RefSeq" id="XP_002289698.1">
    <property type="nucleotide sequence ID" value="XM_002289662.1"/>
</dbReference>
<evidence type="ECO:0000256" key="1">
    <source>
        <dbReference type="RuleBase" id="RU361133"/>
    </source>
</evidence>
<feature type="non-terminal residue" evidence="3">
    <location>
        <position position="1"/>
    </location>
</feature>
<feature type="domain" description="Phosphatidylinositol-specific phospholipase C X" evidence="2">
    <location>
        <begin position="4"/>
        <end position="157"/>
    </location>
</feature>
<dbReference type="PRINTS" id="PR00390">
    <property type="entry name" value="PHPHLIPASEC"/>
</dbReference>